<dbReference type="InterPro" id="IPR017601">
    <property type="entry name" value="DGQHR-contain_dom"/>
</dbReference>
<dbReference type="RefSeq" id="WP_224140900.1">
    <property type="nucleotide sequence ID" value="NZ_JAIQUM010000056.1"/>
</dbReference>
<dbReference type="NCBIfam" id="TIGR03187">
    <property type="entry name" value="DGQHR"/>
    <property type="match status" value="1"/>
</dbReference>
<gene>
    <name evidence="1" type="ORF">K9V48_19845</name>
</gene>
<comment type="caution">
    <text evidence="1">The sequence shown here is derived from an EMBL/GenBank/DDBJ whole genome shotgun (WGS) entry which is preliminary data.</text>
</comment>
<sequence>MTEYLSLISTVYAQGDRVVYNLSMPFDMVASYIQPTEAREELEDGNISVNYLSDIENRFRKKGHVQAIKEYILENKHNFILPNVTLLTEKAFKIKPLRPTWDELNEICGEQISEVQLQDSLISILERVGGSICVEVLIPIDYFEKTRHSKAIITIGDGNHRVQAIKELIQEGYIDLAHMNIGISIFVERFEMERKKIFVLLNSSLPVQPSVKSFLMVDDLLSNAVKELIGFENTRFLIKQLNERDDRKYIGFEPLDSVSTNSKNILSFNILKNMVGFMTVNSTNHNIFAKKFGDNNEAYRNMLHECRVYLEAVFDVVLPYQLVQGNLENIPDFKKEYISLSGAGLYLIAHVAYEAKQKGYDLLQVVQLLATLDWKRVNNGQPNPFFVGSVLNDKGTVSNTRTALKAGVDKIMEYVDGQMAAR</sequence>
<dbReference type="Proteomes" id="UP001165287">
    <property type="component" value="Unassembled WGS sequence"/>
</dbReference>
<evidence type="ECO:0000313" key="2">
    <source>
        <dbReference type="Proteomes" id="UP001165287"/>
    </source>
</evidence>
<dbReference type="EMBL" id="JAIQUM010000056">
    <property type="protein sequence ID" value="MBZ5752443.1"/>
    <property type="molecule type" value="Genomic_DNA"/>
</dbReference>
<keyword evidence="2" id="KW-1185">Reference proteome</keyword>
<dbReference type="Pfam" id="PF14072">
    <property type="entry name" value="DndB"/>
    <property type="match status" value="1"/>
</dbReference>
<accession>A0ABS7UVX3</accession>
<reference evidence="1" key="1">
    <citation type="submission" date="2024-05" db="EMBL/GenBank/DDBJ databases">
        <title>Metabacillus sp. nov., isolated from the rhizosphere soil of tomato plants.</title>
        <authorList>
            <person name="Ma R."/>
        </authorList>
    </citation>
    <scope>NUCLEOTIDE SEQUENCE</scope>
    <source>
        <strain evidence="1">DBTR6</strain>
    </source>
</reference>
<organism evidence="1 2">
    <name type="scientific">Metabacillus rhizolycopersici</name>
    <dbReference type="NCBI Taxonomy" id="2875709"/>
    <lineage>
        <taxon>Bacteria</taxon>
        <taxon>Bacillati</taxon>
        <taxon>Bacillota</taxon>
        <taxon>Bacilli</taxon>
        <taxon>Bacillales</taxon>
        <taxon>Bacillaceae</taxon>
        <taxon>Metabacillus</taxon>
    </lineage>
</organism>
<dbReference type="InterPro" id="IPR017642">
    <property type="entry name" value="DNA_S_mod_DndB"/>
</dbReference>
<proteinExistence type="predicted"/>
<evidence type="ECO:0000313" key="1">
    <source>
        <dbReference type="EMBL" id="MBZ5752443.1"/>
    </source>
</evidence>
<name>A0ABS7UVX3_9BACI</name>
<protein>
    <submittedName>
        <fullName evidence="1">DGQHR domain-containing protein</fullName>
    </submittedName>
</protein>